<comment type="caution">
    <text evidence="1">The sequence shown here is derived from an EMBL/GenBank/DDBJ whole genome shotgun (WGS) entry which is preliminary data.</text>
</comment>
<dbReference type="Proteomes" id="UP000192328">
    <property type="component" value="Unassembled WGS sequence"/>
</dbReference>
<evidence type="ECO:0000313" key="1">
    <source>
        <dbReference type="EMBL" id="SMC79470.1"/>
    </source>
</evidence>
<organism evidence="1 2">
    <name type="scientific">Aristaeella lactis</name>
    <dbReference type="NCBI Taxonomy" id="3046383"/>
    <lineage>
        <taxon>Bacteria</taxon>
        <taxon>Bacillati</taxon>
        <taxon>Bacillota</taxon>
        <taxon>Clostridia</taxon>
        <taxon>Eubacteriales</taxon>
        <taxon>Aristaeellaceae</taxon>
        <taxon>Aristaeella</taxon>
    </lineage>
</organism>
<proteinExistence type="predicted"/>
<keyword evidence="1" id="KW-0378">Hydrolase</keyword>
<reference evidence="1" key="1">
    <citation type="submission" date="2017-04" db="EMBL/GenBank/DDBJ databases">
        <authorList>
            <person name="Varghese N."/>
            <person name="Submissions S."/>
        </authorList>
    </citation>
    <scope>NUCLEOTIDE SEQUENCE</scope>
    <source>
        <strain evidence="1">WTE2008</strain>
    </source>
</reference>
<name>A0AC61PP04_9FIRM</name>
<dbReference type="EMBL" id="FWXZ01000006">
    <property type="protein sequence ID" value="SMC79470.1"/>
    <property type="molecule type" value="Genomic_DNA"/>
</dbReference>
<protein>
    <submittedName>
        <fullName evidence="1">Peptidoglycan-binding (PGRP) domain of peptidoglycan hydrolases-containing protein</fullName>
    </submittedName>
</protein>
<sequence length="600" mass="66572">MKRLLAFLAVLVMAFSVYAFAETDDGDDSNPEPIMAEEGDDSEPVPLEAEDEGDDSNPLPVDMMEDEEPVEQVEVMEFRVLQFGDEGDDVLALQTRLQDLQYYTGNLSGRFREGTRKAVETFQEDFDLEVTGVADLRTLSILFSLNHRPLRYGSSGDDVKELQKSLSELGYYKGKISGNYLEATRKAVETLQKKNNLEVTGVADADLQDMILEGRILGKSEKPDDTNTPAPNLSNYLVDDNDNGVMVAEEPVAFEKKLKNGSSGKLVKQMQERLAELGYYEGPISGNFQKYTTRAVKAVQTQNGLESNGVVDEETWNIIFNDSHIVLPDATPKPTPEPTPVPFHIVVDVANQVTSVYGRDENGEYTVPVRQMLCSTGMKATPSDVGDWVLNGRHSTWCIFPKWGNSYARYWTRINSSIAFHSPIYTAVSNSAMKISSYNKLGQRASHGCIRLAVWDAKWIYDNIGAGTVVSIVEGMAPDPELRDALKLPPLDKKYCTPISTPVPTAEPDYSLLNKPDLGKKTLHEKSDCPEVYWLQRTLKDMGYYDTKCTGKMLKKTVNAVKAFQKDHGLYASGTVDQKLIDLIVETALGTPVPETTPAP</sequence>
<evidence type="ECO:0000313" key="2">
    <source>
        <dbReference type="Proteomes" id="UP000192328"/>
    </source>
</evidence>
<keyword evidence="2" id="KW-1185">Reference proteome</keyword>
<accession>A0AC61PP04</accession>
<gene>
    <name evidence="1" type="ORF">SAMN06297397_2532</name>
</gene>